<dbReference type="EMBL" id="RCMI01000468">
    <property type="protein sequence ID" value="KAG2909433.1"/>
    <property type="molecule type" value="Genomic_DNA"/>
</dbReference>
<gene>
    <name evidence="6" type="ORF">PC110_g414</name>
    <name evidence="1" type="ORF">PC113_g14182</name>
    <name evidence="2" type="ORF">PC115_g13253</name>
    <name evidence="3" type="ORF">PC117_g18734</name>
    <name evidence="4" type="ORF">PC118_g17427</name>
    <name evidence="5" type="ORF">PC129_g12260</name>
</gene>
<organism evidence="6 7">
    <name type="scientific">Phytophthora cactorum</name>
    <dbReference type="NCBI Taxonomy" id="29920"/>
    <lineage>
        <taxon>Eukaryota</taxon>
        <taxon>Sar</taxon>
        <taxon>Stramenopiles</taxon>
        <taxon>Oomycota</taxon>
        <taxon>Peronosporomycetes</taxon>
        <taxon>Peronosporales</taxon>
        <taxon>Peronosporaceae</taxon>
        <taxon>Phytophthora</taxon>
    </lineage>
</organism>
<dbReference type="Proteomes" id="UP000760860">
    <property type="component" value="Unassembled WGS sequence"/>
</dbReference>
<evidence type="ECO:0000313" key="3">
    <source>
        <dbReference type="EMBL" id="KAG2912933.1"/>
    </source>
</evidence>
<dbReference type="Proteomes" id="UP000736787">
    <property type="component" value="Unassembled WGS sequence"/>
</dbReference>
<evidence type="ECO:0000313" key="4">
    <source>
        <dbReference type="EMBL" id="KAG2969483.1"/>
    </source>
</evidence>
<name>A0A329T4B0_9STRA</name>
<keyword evidence="7" id="KW-1185">Reference proteome</keyword>
<comment type="caution">
    <text evidence="6">The sequence shown here is derived from an EMBL/GenBank/DDBJ whole genome shotgun (WGS) entry which is preliminary data.</text>
</comment>
<sequence length="153" mass="16684">MEWLANSKTLFGRAVLFAVMLSPRDLVVEKVSKKDVPFAQLLQSTVTSFVDLETSLAPVAPLSRGSATVRMDPALLYAQLPLGYDGFVLSFGGSANTENYGCYGSGSWTLWRLPEWTIMIATSDFLELTTVNFDEYTGMNHGVKAAVDSTSTI</sequence>
<proteinExistence type="predicted"/>
<dbReference type="VEuPathDB" id="FungiDB:PC110_g414"/>
<dbReference type="EMBL" id="MJFZ01000004">
    <property type="protein sequence ID" value="RAW43470.1"/>
    <property type="molecule type" value="Genomic_DNA"/>
</dbReference>
<dbReference type="EMBL" id="RCML01000788">
    <property type="protein sequence ID" value="KAG2969483.1"/>
    <property type="molecule type" value="Genomic_DNA"/>
</dbReference>
<dbReference type="Proteomes" id="UP000251314">
    <property type="component" value="Unassembled WGS sequence"/>
</dbReference>
<dbReference type="Proteomes" id="UP000774804">
    <property type="component" value="Unassembled WGS sequence"/>
</dbReference>
<evidence type="ECO:0000313" key="6">
    <source>
        <dbReference type="EMBL" id="RAW43470.1"/>
    </source>
</evidence>
<dbReference type="EMBL" id="RCMG01000482">
    <property type="protein sequence ID" value="KAG2853429.1"/>
    <property type="molecule type" value="Genomic_DNA"/>
</dbReference>
<dbReference type="Proteomes" id="UP000735874">
    <property type="component" value="Unassembled WGS sequence"/>
</dbReference>
<evidence type="ECO:0000313" key="1">
    <source>
        <dbReference type="EMBL" id="KAG2853429.1"/>
    </source>
</evidence>
<dbReference type="OrthoDB" id="10320978at2759"/>
<reference evidence="1" key="2">
    <citation type="submission" date="2018-10" db="EMBL/GenBank/DDBJ databases">
        <title>Effector identification in a new, highly contiguous assembly of the strawberry crown rot pathogen Phytophthora cactorum.</title>
        <authorList>
            <person name="Armitage A.D."/>
            <person name="Nellist C.F."/>
            <person name="Bates H."/>
            <person name="Vickerstaff R.J."/>
            <person name="Harrison R.J."/>
        </authorList>
    </citation>
    <scope>NUCLEOTIDE SEQUENCE</scope>
    <source>
        <strain evidence="1">15-7</strain>
        <strain evidence="2">4032</strain>
        <strain evidence="3">4040</strain>
        <strain evidence="4">P415</strain>
        <strain evidence="5">P421</strain>
    </source>
</reference>
<dbReference type="EMBL" id="RCMK01000771">
    <property type="protein sequence ID" value="KAG2912933.1"/>
    <property type="molecule type" value="Genomic_DNA"/>
</dbReference>
<evidence type="ECO:0000313" key="2">
    <source>
        <dbReference type="EMBL" id="KAG2909433.1"/>
    </source>
</evidence>
<evidence type="ECO:0000313" key="5">
    <source>
        <dbReference type="EMBL" id="KAG3216893.1"/>
    </source>
</evidence>
<protein>
    <submittedName>
        <fullName evidence="6">Uncharacterized protein</fullName>
    </submittedName>
</protein>
<dbReference type="AlphaFoldDB" id="A0A329T4B0"/>
<evidence type="ECO:0000313" key="7">
    <source>
        <dbReference type="Proteomes" id="UP000251314"/>
    </source>
</evidence>
<reference evidence="6 7" key="1">
    <citation type="submission" date="2018-01" db="EMBL/GenBank/DDBJ databases">
        <title>Draft genome of the strawberry crown rot pathogen Phytophthora cactorum.</title>
        <authorList>
            <person name="Armitage A.D."/>
            <person name="Lysoe E."/>
            <person name="Nellist C.F."/>
            <person name="Harrison R.J."/>
            <person name="Brurberg M.B."/>
        </authorList>
    </citation>
    <scope>NUCLEOTIDE SEQUENCE [LARGE SCALE GENOMIC DNA]</scope>
    <source>
        <strain evidence="6 7">10300</strain>
    </source>
</reference>
<dbReference type="EMBL" id="RCMV01000456">
    <property type="protein sequence ID" value="KAG3216893.1"/>
    <property type="molecule type" value="Genomic_DNA"/>
</dbReference>
<dbReference type="Proteomes" id="UP000697107">
    <property type="component" value="Unassembled WGS sequence"/>
</dbReference>
<accession>A0A329T4B0</accession>